<organism evidence="2 3">
    <name type="scientific">Stachybotrys elegans</name>
    <dbReference type="NCBI Taxonomy" id="80388"/>
    <lineage>
        <taxon>Eukaryota</taxon>
        <taxon>Fungi</taxon>
        <taxon>Dikarya</taxon>
        <taxon>Ascomycota</taxon>
        <taxon>Pezizomycotina</taxon>
        <taxon>Sordariomycetes</taxon>
        <taxon>Hypocreomycetidae</taxon>
        <taxon>Hypocreales</taxon>
        <taxon>Stachybotryaceae</taxon>
        <taxon>Stachybotrys</taxon>
    </lineage>
</organism>
<protein>
    <recommendedName>
        <fullName evidence="4">Rhodopsin family protein</fullName>
    </recommendedName>
</protein>
<dbReference type="EMBL" id="JAGPNK010000005">
    <property type="protein sequence ID" value="KAH7321376.1"/>
    <property type="molecule type" value="Genomic_DNA"/>
</dbReference>
<accession>A0A8K0T052</accession>
<dbReference type="PANTHER" id="PTHR28139">
    <property type="entry name" value="UPF0768 PROTEIN YBL029C-A"/>
    <property type="match status" value="1"/>
</dbReference>
<evidence type="ECO:0000313" key="2">
    <source>
        <dbReference type="EMBL" id="KAH7321376.1"/>
    </source>
</evidence>
<keyword evidence="3" id="KW-1185">Reference proteome</keyword>
<feature type="region of interest" description="Disordered" evidence="1">
    <location>
        <begin position="80"/>
        <end position="120"/>
    </location>
</feature>
<feature type="compositionally biased region" description="Low complexity" evidence="1">
    <location>
        <begin position="93"/>
        <end position="120"/>
    </location>
</feature>
<evidence type="ECO:0008006" key="4">
    <source>
        <dbReference type="Google" id="ProtNLM"/>
    </source>
</evidence>
<name>A0A8K0T052_9HYPO</name>
<reference evidence="2" key="1">
    <citation type="journal article" date="2021" name="Nat. Commun.">
        <title>Genetic determinants of endophytism in the Arabidopsis root mycobiome.</title>
        <authorList>
            <person name="Mesny F."/>
            <person name="Miyauchi S."/>
            <person name="Thiergart T."/>
            <person name="Pickel B."/>
            <person name="Atanasova L."/>
            <person name="Karlsson M."/>
            <person name="Huettel B."/>
            <person name="Barry K.W."/>
            <person name="Haridas S."/>
            <person name="Chen C."/>
            <person name="Bauer D."/>
            <person name="Andreopoulos W."/>
            <person name="Pangilinan J."/>
            <person name="LaButti K."/>
            <person name="Riley R."/>
            <person name="Lipzen A."/>
            <person name="Clum A."/>
            <person name="Drula E."/>
            <person name="Henrissat B."/>
            <person name="Kohler A."/>
            <person name="Grigoriev I.V."/>
            <person name="Martin F.M."/>
            <person name="Hacquard S."/>
        </authorList>
    </citation>
    <scope>NUCLEOTIDE SEQUENCE</scope>
    <source>
        <strain evidence="2">MPI-CAGE-CH-0235</strain>
    </source>
</reference>
<evidence type="ECO:0000313" key="3">
    <source>
        <dbReference type="Proteomes" id="UP000813444"/>
    </source>
</evidence>
<gene>
    <name evidence="2" type="ORF">B0I35DRAFT_511076</name>
</gene>
<comment type="caution">
    <text evidence="2">The sequence shown here is derived from an EMBL/GenBank/DDBJ whole genome shotgun (WGS) entry which is preliminary data.</text>
</comment>
<sequence>MFFFFTCGEHTFRREVPGYEGIVCQCHHCGNMAGRVIKSNPWFTFCFIPVIPLSIHGYKDISCSICNFHQPLEHRQDVIAMANGGGPRPGAYPPQQQGGPPPQGWQQGPPQGGHQPMQYR</sequence>
<dbReference type="AlphaFoldDB" id="A0A8K0T052"/>
<dbReference type="Proteomes" id="UP000813444">
    <property type="component" value="Unassembled WGS sequence"/>
</dbReference>
<proteinExistence type="predicted"/>
<evidence type="ECO:0000256" key="1">
    <source>
        <dbReference type="SAM" id="MobiDB-lite"/>
    </source>
</evidence>
<dbReference type="PANTHER" id="PTHR28139:SF1">
    <property type="entry name" value="UPF0768 PROTEIN YBL029C-A"/>
    <property type="match status" value="1"/>
</dbReference>
<dbReference type="OrthoDB" id="5545479at2759"/>